<evidence type="ECO:0000259" key="2">
    <source>
        <dbReference type="Pfam" id="PF20516"/>
    </source>
</evidence>
<feature type="compositionally biased region" description="Basic and acidic residues" evidence="1">
    <location>
        <begin position="258"/>
        <end position="269"/>
    </location>
</feature>
<reference evidence="3" key="1">
    <citation type="submission" date="2022-07" db="EMBL/GenBank/DDBJ databases">
        <title>Draft genome sequence of Zalerion maritima ATCC 34329, a (micro)plastics degrading marine fungus.</title>
        <authorList>
            <person name="Paco A."/>
            <person name="Goncalves M.F.M."/>
            <person name="Rocha-Santos T.A.P."/>
            <person name="Alves A."/>
        </authorList>
    </citation>
    <scope>NUCLEOTIDE SEQUENCE</scope>
    <source>
        <strain evidence="3">ATCC 34329</strain>
    </source>
</reference>
<dbReference type="InterPro" id="IPR046797">
    <property type="entry name" value="PDDEXK_12"/>
</dbReference>
<evidence type="ECO:0000313" key="3">
    <source>
        <dbReference type="EMBL" id="KAJ2898453.1"/>
    </source>
</evidence>
<feature type="compositionally biased region" description="Basic residues" evidence="1">
    <location>
        <begin position="279"/>
        <end position="291"/>
    </location>
</feature>
<gene>
    <name evidence="3" type="ORF">MKZ38_003907</name>
</gene>
<dbReference type="Pfam" id="PF20516">
    <property type="entry name" value="PDDEXK_12"/>
    <property type="match status" value="1"/>
</dbReference>
<name>A0AAD5RTK6_9PEZI</name>
<comment type="caution">
    <text evidence="3">The sequence shown here is derived from an EMBL/GenBank/DDBJ whole genome shotgun (WGS) entry which is preliminary data.</text>
</comment>
<accession>A0AAD5RTK6</accession>
<evidence type="ECO:0000256" key="1">
    <source>
        <dbReference type="SAM" id="MobiDB-lite"/>
    </source>
</evidence>
<feature type="region of interest" description="Disordered" evidence="1">
    <location>
        <begin position="1"/>
        <end position="108"/>
    </location>
</feature>
<feature type="region of interest" description="Disordered" evidence="1">
    <location>
        <begin position="236"/>
        <end position="305"/>
    </location>
</feature>
<dbReference type="Proteomes" id="UP001201980">
    <property type="component" value="Unassembled WGS sequence"/>
</dbReference>
<dbReference type="AlphaFoldDB" id="A0AAD5RTK6"/>
<dbReference type="EMBL" id="JAKWBI020000230">
    <property type="protein sequence ID" value="KAJ2898453.1"/>
    <property type="molecule type" value="Genomic_DNA"/>
</dbReference>
<proteinExistence type="predicted"/>
<protein>
    <recommendedName>
        <fullName evidence="2">PD-(D/E)XK nuclease-like domain-containing protein</fullName>
    </recommendedName>
</protein>
<feature type="compositionally biased region" description="Basic and acidic residues" evidence="1">
    <location>
        <begin position="7"/>
        <end position="41"/>
    </location>
</feature>
<keyword evidence="4" id="KW-1185">Reference proteome</keyword>
<feature type="compositionally biased region" description="Acidic residues" evidence="1">
    <location>
        <begin position="238"/>
        <end position="257"/>
    </location>
</feature>
<sequence length="390" mass="43334">MLDENESEARAKSEATRIPHPPKHESRIQHGRRLSGDKEQTPRAGRQQYKEHMLRKGTNLGPAPKFTIPTSDVASDAGSGYSKDNPASTLDPSASGTSSRAYSPTKRKARLALDDDAGDVVRFKLLDYDTLVDPVQATLDPIYKASLGQPFLPTSLKSSIASFDLPSFRPRYHFNLPFLTKDSKTDIDTHQSSYPPPKIIRNLVKSTIRTANQGHEEAGWSTIVDLEVLKLAYTNVQEDPDDLDSDSESESEDEGEGEGEHAGRHESKTRNQPSSPVRERRKQGRLLRRGRSLQSPPLSGAALTASRDATLERIRLLARQRATGTPNNTDFASLSGFPICLAIETKRLGEAMSGVEVQPGIWQSAHWEFYGGSPPRVRVRDRRRWPLYCP</sequence>
<feature type="domain" description="PD-(D/E)XK nuclease-like" evidence="2">
    <location>
        <begin position="305"/>
        <end position="369"/>
    </location>
</feature>
<organism evidence="3 4">
    <name type="scientific">Zalerion maritima</name>
    <dbReference type="NCBI Taxonomy" id="339359"/>
    <lineage>
        <taxon>Eukaryota</taxon>
        <taxon>Fungi</taxon>
        <taxon>Dikarya</taxon>
        <taxon>Ascomycota</taxon>
        <taxon>Pezizomycotina</taxon>
        <taxon>Sordariomycetes</taxon>
        <taxon>Lulworthiomycetidae</taxon>
        <taxon>Lulworthiales</taxon>
        <taxon>Lulworthiaceae</taxon>
        <taxon>Zalerion</taxon>
    </lineage>
</organism>
<evidence type="ECO:0000313" key="4">
    <source>
        <dbReference type="Proteomes" id="UP001201980"/>
    </source>
</evidence>
<feature type="compositionally biased region" description="Polar residues" evidence="1">
    <location>
        <begin position="85"/>
        <end position="102"/>
    </location>
</feature>